<sequence>MWLALASTSPRALKITDVLKSDRVDVTKHFLIHFEKYWKKERYEFVVCPFYFALYPVLVALITFRMDRNYFGDQPARVESVEDPPSPPKPPMPRRLSLNLPPAPKTKTLQRRASVQTSPTGTSGTT</sequence>
<keyword evidence="4" id="KW-1185">Reference proteome</keyword>
<dbReference type="EMBL" id="JAENGY010000174">
    <property type="protein sequence ID" value="KAG6970712.1"/>
    <property type="molecule type" value="Genomic_DNA"/>
</dbReference>
<gene>
    <name evidence="3" type="ORF">JG688_00004750</name>
</gene>
<feature type="transmembrane region" description="Helical" evidence="2">
    <location>
        <begin position="43"/>
        <end position="64"/>
    </location>
</feature>
<keyword evidence="2" id="KW-1133">Transmembrane helix</keyword>
<feature type="compositionally biased region" description="Pro residues" evidence="1">
    <location>
        <begin position="84"/>
        <end position="93"/>
    </location>
</feature>
<keyword evidence="2" id="KW-0812">Transmembrane</keyword>
<evidence type="ECO:0000313" key="4">
    <source>
        <dbReference type="Proteomes" id="UP000709295"/>
    </source>
</evidence>
<keyword evidence="2" id="KW-0472">Membrane</keyword>
<feature type="compositionally biased region" description="Polar residues" evidence="1">
    <location>
        <begin position="111"/>
        <end position="126"/>
    </location>
</feature>
<comment type="caution">
    <text evidence="3">The sequence shown here is derived from an EMBL/GenBank/DDBJ whole genome shotgun (WGS) entry which is preliminary data.</text>
</comment>
<name>A0A8J5ISM8_9STRA</name>
<organism evidence="3 4">
    <name type="scientific">Phytophthora aleatoria</name>
    <dbReference type="NCBI Taxonomy" id="2496075"/>
    <lineage>
        <taxon>Eukaryota</taxon>
        <taxon>Sar</taxon>
        <taxon>Stramenopiles</taxon>
        <taxon>Oomycota</taxon>
        <taxon>Peronosporomycetes</taxon>
        <taxon>Peronosporales</taxon>
        <taxon>Peronosporaceae</taxon>
        <taxon>Phytophthora</taxon>
    </lineage>
</organism>
<evidence type="ECO:0000256" key="1">
    <source>
        <dbReference type="SAM" id="MobiDB-lite"/>
    </source>
</evidence>
<dbReference type="Proteomes" id="UP000709295">
    <property type="component" value="Unassembled WGS sequence"/>
</dbReference>
<protein>
    <submittedName>
        <fullName evidence="3">Uncharacterized protein</fullName>
    </submittedName>
</protein>
<evidence type="ECO:0000313" key="3">
    <source>
        <dbReference type="EMBL" id="KAG6970712.1"/>
    </source>
</evidence>
<evidence type="ECO:0000256" key="2">
    <source>
        <dbReference type="SAM" id="Phobius"/>
    </source>
</evidence>
<feature type="region of interest" description="Disordered" evidence="1">
    <location>
        <begin position="75"/>
        <end position="126"/>
    </location>
</feature>
<reference evidence="3" key="1">
    <citation type="submission" date="2021-01" db="EMBL/GenBank/DDBJ databases">
        <title>Phytophthora aleatoria, a newly-described species from Pinus radiata is distinct from Phytophthora cactorum isolates based on comparative genomics.</title>
        <authorList>
            <person name="Mcdougal R."/>
            <person name="Panda P."/>
            <person name="Williams N."/>
            <person name="Studholme D.J."/>
        </authorList>
    </citation>
    <scope>NUCLEOTIDE SEQUENCE</scope>
    <source>
        <strain evidence="3">NZFS 4037</strain>
    </source>
</reference>
<proteinExistence type="predicted"/>
<dbReference type="AlphaFoldDB" id="A0A8J5ISM8"/>
<accession>A0A8J5ISM8</accession>